<dbReference type="PaxDb" id="243159-AFE_1526"/>
<evidence type="ECO:0000313" key="1">
    <source>
        <dbReference type="EMBL" id="ACK78746.1"/>
    </source>
</evidence>
<protein>
    <submittedName>
        <fullName evidence="1">Uncharacterized protein</fullName>
    </submittedName>
</protein>
<proteinExistence type="predicted"/>
<reference evidence="1 2" key="1">
    <citation type="journal article" date="2008" name="BMC Genomics">
        <title>Acidithiobacillus ferrooxidans metabolism: from genome sequence to industrial applications.</title>
        <authorList>
            <person name="Valdes J."/>
            <person name="Pedroso I."/>
            <person name="Quatrini R."/>
            <person name="Dodson R.J."/>
            <person name="Tettelin H."/>
            <person name="Blake R.II."/>
            <person name="Eisen J.A."/>
            <person name="Holmes D.S."/>
        </authorList>
    </citation>
    <scope>NUCLEOTIDE SEQUENCE [LARGE SCALE GENOMIC DNA]</scope>
    <source>
        <strain evidence="2">ATCC 23270 / DSM 14882 / CIP 104768 / NCIMB 8455</strain>
    </source>
</reference>
<name>B7JAA4_ACIF2</name>
<organism evidence="1 2">
    <name type="scientific">Acidithiobacillus ferrooxidans (strain ATCC 23270 / DSM 14882 / CIP 104768 / NCIMB 8455)</name>
    <name type="common">Ferrobacillus ferrooxidans (strain ATCC 23270)</name>
    <dbReference type="NCBI Taxonomy" id="243159"/>
    <lineage>
        <taxon>Bacteria</taxon>
        <taxon>Pseudomonadati</taxon>
        <taxon>Pseudomonadota</taxon>
        <taxon>Acidithiobacillia</taxon>
        <taxon>Acidithiobacillales</taxon>
        <taxon>Acidithiobacillaceae</taxon>
        <taxon>Acidithiobacillus</taxon>
    </lineage>
</organism>
<dbReference type="EMBL" id="CP001219">
    <property type="protein sequence ID" value="ACK78746.1"/>
    <property type="molecule type" value="Genomic_DNA"/>
</dbReference>
<dbReference type="Proteomes" id="UP000001362">
    <property type="component" value="Chromosome"/>
</dbReference>
<dbReference type="HOGENOM" id="CLU_3163479_0_0_6"/>
<accession>B7JAA4</accession>
<sequence>MRFQHCGKNCRKPDKWGGVKIAGQVREAVRKVGRVGRSPPPGRAFLV</sequence>
<keyword evidence="2" id="KW-1185">Reference proteome</keyword>
<dbReference type="AlphaFoldDB" id="B7JAA4"/>
<dbReference type="KEGG" id="afr:AFE_1526"/>
<evidence type="ECO:0000313" key="2">
    <source>
        <dbReference type="Proteomes" id="UP000001362"/>
    </source>
</evidence>
<gene>
    <name evidence="1" type="ordered locus">AFE_1526</name>
</gene>
<dbReference type="STRING" id="243159.AFE_1526"/>